<feature type="non-terminal residue" evidence="1">
    <location>
        <position position="379"/>
    </location>
</feature>
<gene>
    <name evidence="1" type="ORF">METZ01_LOCUS83240</name>
</gene>
<feature type="non-terminal residue" evidence="1">
    <location>
        <position position="1"/>
    </location>
</feature>
<organism evidence="1">
    <name type="scientific">marine metagenome</name>
    <dbReference type="NCBI Taxonomy" id="408172"/>
    <lineage>
        <taxon>unclassified sequences</taxon>
        <taxon>metagenomes</taxon>
        <taxon>ecological metagenomes</taxon>
    </lineage>
</organism>
<dbReference type="EMBL" id="UINC01006916">
    <property type="protein sequence ID" value="SVA30386.1"/>
    <property type="molecule type" value="Genomic_DNA"/>
</dbReference>
<name>A0A381UQG6_9ZZZZ</name>
<sequence length="379" mass="41898">MLLIVAYLGQSSTIASMEKYRFAELRAQYVAEAGLNREAADYLPYLDADTTVLVGKQGMEFGEDQDGNPLGVYKNISCYTQLMDGSTRKEFVAKSTGEVNYASTVGSTVTVQKTVFMSMVPSGFEEFMYFTNDEEPFGPNPSSFVSFGDGDELEGRVHTNSPTVTFSEWGCPEFTGSFTVTEPISYDGDTSCLEEMEDEDGVSIIDTVESIIFPPDNSIGILKANATRVFTADDMITFSPSQKDTLIMTEIEFDESGGFWATQWWYLVPPVVEDAGTSIGFYYDSIEVADPFSPIEPYSLGLVLADGTDAYDPVENYDNAVWLYVSTNDINGNDNTTAMSTFESNDVVSIESEEDPDKKVDFTILNSNQVSSFLWRLQV</sequence>
<evidence type="ECO:0000313" key="1">
    <source>
        <dbReference type="EMBL" id="SVA30386.1"/>
    </source>
</evidence>
<dbReference type="AlphaFoldDB" id="A0A381UQG6"/>
<reference evidence="1" key="1">
    <citation type="submission" date="2018-05" db="EMBL/GenBank/DDBJ databases">
        <authorList>
            <person name="Lanie J.A."/>
            <person name="Ng W.-L."/>
            <person name="Kazmierczak K.M."/>
            <person name="Andrzejewski T.M."/>
            <person name="Davidsen T.M."/>
            <person name="Wayne K.J."/>
            <person name="Tettelin H."/>
            <person name="Glass J.I."/>
            <person name="Rusch D."/>
            <person name="Podicherti R."/>
            <person name="Tsui H.-C.T."/>
            <person name="Winkler M.E."/>
        </authorList>
    </citation>
    <scope>NUCLEOTIDE SEQUENCE</scope>
</reference>
<protein>
    <submittedName>
        <fullName evidence="1">Uncharacterized protein</fullName>
    </submittedName>
</protein>
<accession>A0A381UQG6</accession>
<proteinExistence type="predicted"/>